<reference evidence="14 15" key="1">
    <citation type="submission" date="2018-09" db="EMBL/GenBank/DDBJ databases">
        <authorList>
            <person name="Wang F."/>
        </authorList>
    </citation>
    <scope>NUCLEOTIDE SEQUENCE [LARGE SCALE GENOMIC DNA]</scope>
    <source>
        <strain evidence="14 15">PLHSC7-2</strain>
    </source>
</reference>
<evidence type="ECO:0000256" key="6">
    <source>
        <dbReference type="ARBA" id="ARBA00022741"/>
    </source>
</evidence>
<dbReference type="GO" id="GO:0043022">
    <property type="term" value="F:ribosome binding"/>
    <property type="evidence" value="ECO:0007669"/>
    <property type="project" value="UniProtKB-UniRule"/>
</dbReference>
<dbReference type="Pfam" id="PF12848">
    <property type="entry name" value="ABC_tran_Xtn"/>
    <property type="match status" value="1"/>
</dbReference>
<comment type="similarity">
    <text evidence="1 12">Belongs to the ABC transporter superfamily. ABCF family. Translational throttle EttA subfamily.</text>
</comment>
<comment type="domain">
    <text evidence="12">The P-site tRNA interaction motif (PtIM domain) probably interacts with the P-site tRNA(fMet) as well as the 23S rRNA.</text>
</comment>
<keyword evidence="9 12" id="KW-0810">Translation regulation</keyword>
<dbReference type="InterPro" id="IPR032781">
    <property type="entry name" value="ABC_tran_Xtn"/>
</dbReference>
<dbReference type="GO" id="GO:0005524">
    <property type="term" value="F:ATP binding"/>
    <property type="evidence" value="ECO:0007669"/>
    <property type="project" value="UniProtKB-UniRule"/>
</dbReference>
<evidence type="ECO:0000256" key="4">
    <source>
        <dbReference type="ARBA" id="ARBA00022730"/>
    </source>
</evidence>
<keyword evidence="4 12" id="KW-0699">rRNA-binding</keyword>
<evidence type="ECO:0000256" key="1">
    <source>
        <dbReference type="ARBA" id="ARBA00005868"/>
    </source>
</evidence>
<dbReference type="InterPro" id="IPR022374">
    <property type="entry name" value="EttA"/>
</dbReference>
<dbReference type="FunFam" id="3.40.50.300:FF:000183">
    <property type="entry name" value="ABC transporter ATP-binding protein yjjK"/>
    <property type="match status" value="1"/>
</dbReference>
<dbReference type="InterPro" id="IPR027417">
    <property type="entry name" value="P-loop_NTPase"/>
</dbReference>
<dbReference type="PROSITE" id="PS00211">
    <property type="entry name" value="ABC_TRANSPORTER_1"/>
    <property type="match status" value="1"/>
</dbReference>
<dbReference type="PANTHER" id="PTHR43858:SF1">
    <property type="entry name" value="ABC TRANSPORTER-RELATED PROTEIN"/>
    <property type="match status" value="1"/>
</dbReference>
<organism evidence="14 15">
    <name type="scientific">Motilimonas pumila</name>
    <dbReference type="NCBI Taxonomy" id="2303987"/>
    <lineage>
        <taxon>Bacteria</taxon>
        <taxon>Pseudomonadati</taxon>
        <taxon>Pseudomonadota</taxon>
        <taxon>Gammaproteobacteria</taxon>
        <taxon>Alteromonadales</taxon>
        <taxon>Alteromonadales genera incertae sedis</taxon>
        <taxon>Motilimonas</taxon>
    </lineage>
</organism>
<feature type="domain" description="ABC transporter" evidence="13">
    <location>
        <begin position="324"/>
        <end position="550"/>
    </location>
</feature>
<keyword evidence="11 12" id="KW-0648">Protein biosynthesis</keyword>
<keyword evidence="10 12" id="KW-0694">RNA-binding</keyword>
<sequence length="554" mass="62005">MAQFIYTMNRVGKVVPPKRTILKDISLSFFPGAKIGVLGLNGAGKSTLLRIMAGVDTEIEGEARPMPGINIGYLPQEPQLALDKTVREVVEEAVIEVKSALTRLDEVYNEYALEDADFDALAKEQGELEAIIQAHDGHNLDNQLERAADALRLPAWDAVIKNLSGGERRRVAICRLLLEKPDMLLLDEPTNHLDAESVAWLERFLHDYEGTVVAITHDRYFLDNVAGWILELDRGHGIPWEGNYSSWLEQKDARLQQEASQEKARQKSIEKELEWVRSNAKGRQSKSKARMARFEELNNQDFAKRNETNELFIPTGQRLGDQVIDVTNLSKSYDGRVLIDDLSFSIPKGAIVGIIGANGAGKSTLFRMISGQEQPDSGSIALGDTVQLASVDQFRDEMDNSKTVFEEVSGGQDIMTVGNIQIPSRAYVSRFNFKGTDQQKRVGELSGGERGRLHLAKLLQTGGNVLLLDEPTNDLDIETLRALEDALLEFAGCAMVISHDRWFLDRIATHILDYRDEGQVNFYEGNFTDYEAWLKKTFGAAAVEPHRIKYKRIS</sequence>
<dbReference type="Pfam" id="PF00005">
    <property type="entry name" value="ABC_tran"/>
    <property type="match status" value="2"/>
</dbReference>
<dbReference type="NCBIfam" id="TIGR03719">
    <property type="entry name" value="ABC_ABC_ChvD"/>
    <property type="match status" value="1"/>
</dbReference>
<evidence type="ECO:0000256" key="9">
    <source>
        <dbReference type="ARBA" id="ARBA00022845"/>
    </source>
</evidence>
<reference evidence="14 15" key="2">
    <citation type="submission" date="2019-01" db="EMBL/GenBank/DDBJ databases">
        <title>Motilimonas pumilus sp. nov., isolated from the gut of sea cucumber (Apostichopus japonicus).</title>
        <authorList>
            <person name="Wang F.-Q."/>
            <person name="Ren L.-H."/>
            <person name="Lin Y.-W."/>
            <person name="Sun G.-H."/>
            <person name="Du Z.-J."/>
            <person name="Zhao J.-X."/>
            <person name="Liu X.-J."/>
            <person name="Liu L.-J."/>
        </authorList>
    </citation>
    <scope>NUCLEOTIDE SEQUENCE [LARGE SCALE GENOMIC DNA]</scope>
    <source>
        <strain evidence="14 15">PLHSC7-2</strain>
    </source>
</reference>
<keyword evidence="6 12" id="KW-0547">Nucleotide-binding</keyword>
<feature type="binding site" evidence="12">
    <location>
        <begin position="39"/>
        <end position="46"/>
    </location>
    <ligand>
        <name>ATP</name>
        <dbReference type="ChEBI" id="CHEBI:30616"/>
        <label>1</label>
    </ligand>
</feature>
<dbReference type="Gene3D" id="3.40.50.300">
    <property type="entry name" value="P-loop containing nucleotide triphosphate hydrolases"/>
    <property type="match status" value="2"/>
</dbReference>
<dbReference type="GO" id="GO:0016887">
    <property type="term" value="F:ATP hydrolysis activity"/>
    <property type="evidence" value="ECO:0007669"/>
    <property type="project" value="UniProtKB-UniRule"/>
</dbReference>
<dbReference type="GO" id="GO:0045900">
    <property type="term" value="P:negative regulation of translational elongation"/>
    <property type="evidence" value="ECO:0007669"/>
    <property type="project" value="UniProtKB-UniRule"/>
</dbReference>
<evidence type="ECO:0000256" key="5">
    <source>
        <dbReference type="ARBA" id="ARBA00022737"/>
    </source>
</evidence>
<evidence type="ECO:0000256" key="3">
    <source>
        <dbReference type="ARBA" id="ARBA00022555"/>
    </source>
</evidence>
<evidence type="ECO:0000256" key="10">
    <source>
        <dbReference type="ARBA" id="ARBA00022884"/>
    </source>
</evidence>
<gene>
    <name evidence="12 14" type="primary">ettA</name>
    <name evidence="14" type="ORF">D1Z90_00870</name>
</gene>
<keyword evidence="5 12" id="KW-0677">Repeat</keyword>
<keyword evidence="2 12" id="KW-0963">Cytoplasm</keyword>
<comment type="subunit">
    <text evidence="12">Monomer. Probably contacts ribosomal proteins L1, L5, L33 and S7, the 16S and 23S rRNA and the P-site containing tRNA(fMet).</text>
</comment>
<evidence type="ECO:0000256" key="12">
    <source>
        <dbReference type="HAMAP-Rule" id="MF_00847"/>
    </source>
</evidence>
<dbReference type="InterPro" id="IPR017871">
    <property type="entry name" value="ABC_transporter-like_CS"/>
</dbReference>
<dbReference type="EC" id="3.6.1.-" evidence="12"/>
<comment type="function">
    <text evidence="12">A translation factor that gates the progression of the 70S ribosomal initiation complex (IC, containing tRNA(fMet) in the P-site) into the translation elongation cycle by using a mechanism sensitive to the ATP/ADP ratio. Binds to the 70S ribosome E-site where it modulates the state of the translating ribosome during subunit translocation. ATP hydrolysis probably frees it from the ribosome, which can enter the elongation phase.</text>
</comment>
<evidence type="ECO:0000313" key="15">
    <source>
        <dbReference type="Proteomes" id="UP000283255"/>
    </source>
</evidence>
<dbReference type="HAMAP" id="MF_00847">
    <property type="entry name" value="EttA"/>
    <property type="match status" value="1"/>
</dbReference>
<feature type="binding site" evidence="12">
    <location>
        <begin position="356"/>
        <end position="363"/>
    </location>
    <ligand>
        <name>ATP</name>
        <dbReference type="ChEBI" id="CHEBI:30616"/>
        <label>2</label>
    </ligand>
</feature>
<evidence type="ECO:0000256" key="11">
    <source>
        <dbReference type="ARBA" id="ARBA00022917"/>
    </source>
</evidence>
<dbReference type="InterPro" id="IPR003439">
    <property type="entry name" value="ABC_transporter-like_ATP-bd"/>
</dbReference>
<dbReference type="SUPFAM" id="SSF52540">
    <property type="entry name" value="P-loop containing nucleoside triphosphate hydrolases"/>
    <property type="match status" value="2"/>
</dbReference>
<keyword evidence="7 12" id="KW-0378">Hydrolase</keyword>
<evidence type="ECO:0000256" key="7">
    <source>
        <dbReference type="ARBA" id="ARBA00022801"/>
    </source>
</evidence>
<proteinExistence type="inferred from homology"/>
<comment type="catalytic activity">
    <reaction evidence="12">
        <text>ATP + H2O = ADP + phosphate + H(+)</text>
        <dbReference type="Rhea" id="RHEA:13065"/>
        <dbReference type="ChEBI" id="CHEBI:15377"/>
        <dbReference type="ChEBI" id="CHEBI:15378"/>
        <dbReference type="ChEBI" id="CHEBI:30616"/>
        <dbReference type="ChEBI" id="CHEBI:43474"/>
        <dbReference type="ChEBI" id="CHEBI:456216"/>
    </reaction>
</comment>
<feature type="region of interest" description="Arm" evidence="12">
    <location>
        <begin position="95"/>
        <end position="139"/>
    </location>
</feature>
<keyword evidence="15" id="KW-1185">Reference proteome</keyword>
<dbReference type="InterPro" id="IPR003593">
    <property type="entry name" value="AAA+_ATPase"/>
</dbReference>
<comment type="subcellular location">
    <subcellularLocation>
        <location evidence="12">Cytoplasm</location>
    </subcellularLocation>
    <text evidence="12">Associates with ribosomes and polysomes.</text>
</comment>
<dbReference type="GO" id="GO:0006412">
    <property type="term" value="P:translation"/>
    <property type="evidence" value="ECO:0007669"/>
    <property type="project" value="UniProtKB-KW"/>
</dbReference>
<evidence type="ECO:0000256" key="2">
    <source>
        <dbReference type="ARBA" id="ARBA00022490"/>
    </source>
</evidence>
<protein>
    <recommendedName>
        <fullName evidence="12">Energy-dependent translational throttle protein EttA</fullName>
        <ecNumber evidence="12">3.6.1.-</ecNumber>
    </recommendedName>
    <alternativeName>
        <fullName evidence="12">Translational regulatory factor EttA</fullName>
    </alternativeName>
</protein>
<dbReference type="GO" id="GO:0005737">
    <property type="term" value="C:cytoplasm"/>
    <property type="evidence" value="ECO:0007669"/>
    <property type="project" value="UniProtKB-SubCell"/>
</dbReference>
<dbReference type="FunFam" id="3.40.50.300:FF:000011">
    <property type="entry name" value="Putative ABC transporter ATP-binding component"/>
    <property type="match status" value="1"/>
</dbReference>
<keyword evidence="3 12" id="KW-0820">tRNA-binding</keyword>
<dbReference type="PANTHER" id="PTHR43858">
    <property type="entry name" value="ENERGY-DEPENDENT TRANSLATIONAL THROTTLE PROTEIN ETTA"/>
    <property type="match status" value="1"/>
</dbReference>
<dbReference type="CDD" id="cd03221">
    <property type="entry name" value="ABCF_EF-3"/>
    <property type="match status" value="2"/>
</dbReference>
<dbReference type="EMBL" id="QZCH01000001">
    <property type="protein sequence ID" value="RJG51317.1"/>
    <property type="molecule type" value="Genomic_DNA"/>
</dbReference>
<evidence type="ECO:0000256" key="8">
    <source>
        <dbReference type="ARBA" id="ARBA00022840"/>
    </source>
</evidence>
<dbReference type="NCBIfam" id="NF008775">
    <property type="entry name" value="PRK11819.1"/>
    <property type="match status" value="1"/>
</dbReference>
<dbReference type="SMART" id="SM00382">
    <property type="entry name" value="AAA"/>
    <property type="match status" value="2"/>
</dbReference>
<evidence type="ECO:0000259" key="13">
    <source>
        <dbReference type="PROSITE" id="PS50893"/>
    </source>
</evidence>
<dbReference type="GO" id="GO:0000049">
    <property type="term" value="F:tRNA binding"/>
    <property type="evidence" value="ECO:0007669"/>
    <property type="project" value="UniProtKB-UniRule"/>
</dbReference>
<feature type="region of interest" description="PtIM" evidence="12">
    <location>
        <begin position="242"/>
        <end position="322"/>
    </location>
</feature>
<comment type="domain">
    <text evidence="12">The arm domain is inserted in the first ABC transporter domain. Probably contacts ribosomal protein L1.</text>
</comment>
<dbReference type="Proteomes" id="UP000283255">
    <property type="component" value="Unassembled WGS sequence"/>
</dbReference>
<dbReference type="GO" id="GO:0019843">
    <property type="term" value="F:rRNA binding"/>
    <property type="evidence" value="ECO:0007669"/>
    <property type="project" value="UniProtKB-UniRule"/>
</dbReference>
<feature type="domain" description="ABC transporter" evidence="13">
    <location>
        <begin position="6"/>
        <end position="259"/>
    </location>
</feature>
<dbReference type="OrthoDB" id="9808609at2"/>
<accession>A0A418YK13</accession>
<comment type="caution">
    <text evidence="14">The sequence shown here is derived from an EMBL/GenBank/DDBJ whole genome shotgun (WGS) entry which is preliminary data.</text>
</comment>
<dbReference type="PROSITE" id="PS50893">
    <property type="entry name" value="ABC_TRANSPORTER_2"/>
    <property type="match status" value="2"/>
</dbReference>
<evidence type="ECO:0000313" key="14">
    <source>
        <dbReference type="EMBL" id="RJG51317.1"/>
    </source>
</evidence>
<keyword evidence="8 12" id="KW-0067">ATP-binding</keyword>
<dbReference type="AlphaFoldDB" id="A0A418YK13"/>
<dbReference type="RefSeq" id="WP_119908864.1">
    <property type="nucleotide sequence ID" value="NZ_QZCH01000001.1"/>
</dbReference>
<name>A0A418YK13_9GAMM</name>